<accession>A0A8T2PZX1</accession>
<reference evidence="2" key="1">
    <citation type="submission" date="2021-08" db="EMBL/GenBank/DDBJ databases">
        <title>WGS assembly of Ceratopteris richardii.</title>
        <authorList>
            <person name="Marchant D.B."/>
            <person name="Chen G."/>
            <person name="Jenkins J."/>
            <person name="Shu S."/>
            <person name="Leebens-Mack J."/>
            <person name="Grimwood J."/>
            <person name="Schmutz J."/>
            <person name="Soltis P."/>
            <person name="Soltis D."/>
            <person name="Chen Z.-H."/>
        </authorList>
    </citation>
    <scope>NUCLEOTIDE SEQUENCE</scope>
    <source>
        <strain evidence="2">Whitten #5841</strain>
        <tissue evidence="2">Leaf</tissue>
    </source>
</reference>
<dbReference type="OMA" id="NAIYWIS"/>
<dbReference type="CDD" id="cd09272">
    <property type="entry name" value="RNase_HI_RT_Ty1"/>
    <property type="match status" value="1"/>
</dbReference>
<evidence type="ECO:0000259" key="1">
    <source>
        <dbReference type="Pfam" id="PF07727"/>
    </source>
</evidence>
<dbReference type="SUPFAM" id="SSF56672">
    <property type="entry name" value="DNA/RNA polymerases"/>
    <property type="match status" value="1"/>
</dbReference>
<gene>
    <name evidence="2" type="ORF">KP509_39G028900</name>
</gene>
<dbReference type="OrthoDB" id="1931513at2759"/>
<evidence type="ECO:0000313" key="3">
    <source>
        <dbReference type="Proteomes" id="UP000825935"/>
    </source>
</evidence>
<protein>
    <recommendedName>
        <fullName evidence="1">Reverse transcriptase Ty1/copia-type domain-containing protein</fullName>
    </recommendedName>
</protein>
<dbReference type="Pfam" id="PF07727">
    <property type="entry name" value="RVT_2"/>
    <property type="match status" value="1"/>
</dbReference>
<dbReference type="InterPro" id="IPR043502">
    <property type="entry name" value="DNA/RNA_pol_sf"/>
</dbReference>
<dbReference type="AlphaFoldDB" id="A0A8T2PZX1"/>
<dbReference type="PANTHER" id="PTHR11439:SF463">
    <property type="entry name" value="REVERSE TRANSCRIPTASE TY1_COPIA-TYPE DOMAIN-CONTAINING PROTEIN"/>
    <property type="match status" value="1"/>
</dbReference>
<dbReference type="InterPro" id="IPR013103">
    <property type="entry name" value="RVT_2"/>
</dbReference>
<comment type="caution">
    <text evidence="2">The sequence shown here is derived from an EMBL/GenBank/DDBJ whole genome shotgun (WGS) entry which is preliminary data.</text>
</comment>
<organism evidence="2 3">
    <name type="scientific">Ceratopteris richardii</name>
    <name type="common">Triangle waterfern</name>
    <dbReference type="NCBI Taxonomy" id="49495"/>
    <lineage>
        <taxon>Eukaryota</taxon>
        <taxon>Viridiplantae</taxon>
        <taxon>Streptophyta</taxon>
        <taxon>Embryophyta</taxon>
        <taxon>Tracheophyta</taxon>
        <taxon>Polypodiopsida</taxon>
        <taxon>Polypodiidae</taxon>
        <taxon>Polypodiales</taxon>
        <taxon>Pteridineae</taxon>
        <taxon>Pteridaceae</taxon>
        <taxon>Parkerioideae</taxon>
        <taxon>Ceratopteris</taxon>
    </lineage>
</organism>
<dbReference type="Proteomes" id="UP000825935">
    <property type="component" value="Chromosome 39"/>
</dbReference>
<name>A0A8T2PZX1_CERRI</name>
<sequence length="302" mass="34885">MIKKQMEKEFKISDLGNLSFFLGMEISYTQHGVYVTQERYLKNLLTKFKMEDCRVAPTPLEVNHKLSRFGGEEFRDMKLYQSLVGSLIYATLTRPDLSYAVGVLSQFMHCPRKEHWIAGQRVLRYIKGTLREGLYYGFTSDTRIKIYSDADWAGNVDDRRSTHGYLCYVGDKLISWCSKKQHTVALSSTEAEYKGMVEAAKEVIWLKTLLKVFDVIQSTPIICGDNMSSLYLAANPVFHARTKHIEIQYHFLREKVIEKEIEVIHTPTKDQVADMMTKSLDGPKLQRFKDMAGIKKIEKNLN</sequence>
<evidence type="ECO:0000313" key="2">
    <source>
        <dbReference type="EMBL" id="KAH7276969.1"/>
    </source>
</evidence>
<keyword evidence="3" id="KW-1185">Reference proteome</keyword>
<dbReference type="PANTHER" id="PTHR11439">
    <property type="entry name" value="GAG-POL-RELATED RETROTRANSPOSON"/>
    <property type="match status" value="1"/>
</dbReference>
<feature type="domain" description="Reverse transcriptase Ty1/copia-type" evidence="1">
    <location>
        <begin position="2"/>
        <end position="60"/>
    </location>
</feature>
<proteinExistence type="predicted"/>
<dbReference type="EMBL" id="CM035444">
    <property type="protein sequence ID" value="KAH7276969.1"/>
    <property type="molecule type" value="Genomic_DNA"/>
</dbReference>